<gene>
    <name evidence="2" type="ORF">GCM10011492_39240</name>
</gene>
<keyword evidence="1" id="KW-0732">Signal</keyword>
<dbReference type="RefSeq" id="WP_188838753.1">
    <property type="nucleotide sequence ID" value="NZ_BMHI01000006.1"/>
</dbReference>
<protein>
    <recommendedName>
        <fullName evidence="4">WxL domain-containing protein</fullName>
    </recommendedName>
</protein>
<evidence type="ECO:0008006" key="4">
    <source>
        <dbReference type="Google" id="ProtNLM"/>
    </source>
</evidence>
<feature type="signal peptide" evidence="1">
    <location>
        <begin position="1"/>
        <end position="20"/>
    </location>
</feature>
<evidence type="ECO:0000256" key="1">
    <source>
        <dbReference type="SAM" id="SignalP"/>
    </source>
</evidence>
<comment type="caution">
    <text evidence="2">The sequence shown here is derived from an EMBL/GenBank/DDBJ whole genome shotgun (WGS) entry which is preliminary data.</text>
</comment>
<proteinExistence type="predicted"/>
<evidence type="ECO:0000313" key="3">
    <source>
        <dbReference type="Proteomes" id="UP000636793"/>
    </source>
</evidence>
<name>A0A916WZ36_9MICO</name>
<dbReference type="AlphaFoldDB" id="A0A916WZ36"/>
<accession>A0A916WZ36</accession>
<reference evidence="2" key="1">
    <citation type="journal article" date="2014" name="Int. J. Syst. Evol. Microbiol.">
        <title>Complete genome sequence of Corynebacterium casei LMG S-19264T (=DSM 44701T), isolated from a smear-ripened cheese.</title>
        <authorList>
            <consortium name="US DOE Joint Genome Institute (JGI-PGF)"/>
            <person name="Walter F."/>
            <person name="Albersmeier A."/>
            <person name="Kalinowski J."/>
            <person name="Ruckert C."/>
        </authorList>
    </citation>
    <scope>NUCLEOTIDE SEQUENCE</scope>
    <source>
        <strain evidence="2">CGMCC 1.15085</strain>
    </source>
</reference>
<organism evidence="2 3">
    <name type="scientific">Flexivirga endophytica</name>
    <dbReference type="NCBI Taxonomy" id="1849103"/>
    <lineage>
        <taxon>Bacteria</taxon>
        <taxon>Bacillati</taxon>
        <taxon>Actinomycetota</taxon>
        <taxon>Actinomycetes</taxon>
        <taxon>Micrococcales</taxon>
        <taxon>Dermacoccaceae</taxon>
        <taxon>Flexivirga</taxon>
    </lineage>
</organism>
<dbReference type="EMBL" id="BMHI01000006">
    <property type="protein sequence ID" value="GGB44313.1"/>
    <property type="molecule type" value="Genomic_DNA"/>
</dbReference>
<sequence length="244" mass="24243">MNRSKNIRLVGFVSALGVSAALVAAASSGTGAYFTDSASGHVSGTSGSLALSTGPTAIDFTGLNPGVDKSQKVDFSVKSGSTTNADIWLVFDASTAGYGNFTGATDAGGTAYDGVTGGGLGQYGHFKLASPAGNFESYNLQLPTVADATQPYTSTGSANTCTVNKYGHGGSSTQHTVGDGTDIAECGVPAAILLKGNLAPGVAASATITFGITGKAQTQNTVWANVGYKIVATQPGVAPTGPTW</sequence>
<reference evidence="2" key="2">
    <citation type="submission" date="2020-09" db="EMBL/GenBank/DDBJ databases">
        <authorList>
            <person name="Sun Q."/>
            <person name="Zhou Y."/>
        </authorList>
    </citation>
    <scope>NUCLEOTIDE SEQUENCE</scope>
    <source>
        <strain evidence="2">CGMCC 1.15085</strain>
    </source>
</reference>
<evidence type="ECO:0000313" key="2">
    <source>
        <dbReference type="EMBL" id="GGB44313.1"/>
    </source>
</evidence>
<dbReference type="Proteomes" id="UP000636793">
    <property type="component" value="Unassembled WGS sequence"/>
</dbReference>
<feature type="chain" id="PRO_5038952575" description="WxL domain-containing protein" evidence="1">
    <location>
        <begin position="21"/>
        <end position="244"/>
    </location>
</feature>
<keyword evidence="3" id="KW-1185">Reference proteome</keyword>